<proteinExistence type="predicted"/>
<evidence type="ECO:0000313" key="1">
    <source>
        <dbReference type="EMBL" id="WYF44247.1"/>
    </source>
</evidence>
<organism evidence="1">
    <name type="scientific">Deinococcus sp. VB142</name>
    <dbReference type="NCBI Taxonomy" id="3112952"/>
    <lineage>
        <taxon>Bacteria</taxon>
        <taxon>Thermotogati</taxon>
        <taxon>Deinococcota</taxon>
        <taxon>Deinococci</taxon>
        <taxon>Deinococcales</taxon>
        <taxon>Deinococcaceae</taxon>
        <taxon>Deinococcus</taxon>
    </lineage>
</organism>
<dbReference type="EMBL" id="CP149782">
    <property type="protein sequence ID" value="WYF44247.1"/>
    <property type="molecule type" value="Genomic_DNA"/>
</dbReference>
<dbReference type="AlphaFoldDB" id="A0AAU6Q0U0"/>
<name>A0AAU6Q0U0_9DEIO</name>
<reference evidence="1" key="1">
    <citation type="submission" date="2024-03" db="EMBL/GenBank/DDBJ databases">
        <title>Deinococcus weizhi sp. nov., isolated from human skin.</title>
        <authorList>
            <person name="Wei Z."/>
            <person name="Tian F."/>
            <person name="Yang C."/>
            <person name="Xin L.T."/>
            <person name="Wen Z.J."/>
            <person name="Lan K.C."/>
            <person name="Yu L."/>
            <person name="Zhe W."/>
            <person name="Dan F.D."/>
            <person name="Jun W."/>
            <person name="Rui Z."/>
            <person name="Yong X.J."/>
            <person name="Ting Y."/>
            <person name="Wei X."/>
            <person name="Xu Z.G."/>
            <person name="Xin Z."/>
            <person name="Dong F.G."/>
            <person name="Ni X.M."/>
            <person name="Zheng M.G."/>
            <person name="Chun Y."/>
            <person name="Qian W.X."/>
        </authorList>
    </citation>
    <scope>NUCLEOTIDE SEQUENCE</scope>
    <source>
        <strain evidence="1">VB142</strain>
    </source>
</reference>
<protein>
    <submittedName>
        <fullName evidence="1">Uncharacterized protein</fullName>
    </submittedName>
</protein>
<accession>A0AAU6Q0U0</accession>
<gene>
    <name evidence="1" type="ORF">WDJ50_12720</name>
</gene>
<dbReference type="RefSeq" id="WP_339095467.1">
    <property type="nucleotide sequence ID" value="NZ_CP149782.1"/>
</dbReference>
<sequence>MDSTLLALAREARRLGLEGTPQPGQEAQLLEFARLILEELTAHGLIAGEERAECWEVRRSAAH</sequence>